<evidence type="ECO:0000256" key="6">
    <source>
        <dbReference type="SAM" id="SignalP"/>
    </source>
</evidence>
<dbReference type="InterPro" id="IPR008964">
    <property type="entry name" value="Invasin/intimin_cell_adhesion"/>
</dbReference>
<dbReference type="EMBL" id="DXCD01000011">
    <property type="protein sequence ID" value="HIZ12379.1"/>
    <property type="molecule type" value="Genomic_DNA"/>
</dbReference>
<dbReference type="NCBIfam" id="NF033679">
    <property type="entry name" value="DNRLRE_dom"/>
    <property type="match status" value="2"/>
</dbReference>
<organism evidence="8 9">
    <name type="scientific">Candidatus Mediterraneibacter stercorigallinarum</name>
    <dbReference type="NCBI Taxonomy" id="2838686"/>
    <lineage>
        <taxon>Bacteria</taxon>
        <taxon>Bacillati</taxon>
        <taxon>Bacillota</taxon>
        <taxon>Clostridia</taxon>
        <taxon>Lachnospirales</taxon>
        <taxon>Lachnospiraceae</taxon>
        <taxon>Mediterraneibacter</taxon>
    </lineage>
</organism>
<keyword evidence="5" id="KW-1133">Transmembrane helix</keyword>
<feature type="compositionally biased region" description="Gly residues" evidence="4">
    <location>
        <begin position="1831"/>
        <end position="1850"/>
    </location>
</feature>
<keyword evidence="2" id="KW-0964">Secreted</keyword>
<evidence type="ECO:0000256" key="2">
    <source>
        <dbReference type="ARBA" id="ARBA00022525"/>
    </source>
</evidence>
<evidence type="ECO:0000256" key="3">
    <source>
        <dbReference type="ARBA" id="ARBA00022729"/>
    </source>
</evidence>
<dbReference type="InterPro" id="IPR006626">
    <property type="entry name" value="PbH1"/>
</dbReference>
<comment type="subcellular location">
    <subcellularLocation>
        <location evidence="1">Secreted</location>
    </subcellularLocation>
</comment>
<evidence type="ECO:0000256" key="4">
    <source>
        <dbReference type="SAM" id="MobiDB-lite"/>
    </source>
</evidence>
<sequence>MKSKGKKAGWARRCISLALCSALLFTSSVTVLAQPDDTADNVEIYASDDAVISNVPAETGEQYVFADEYGQEQGTVWRYRWMDKDTGEFGDMTWSSGNSRWEESSHSNHWMRIFSDGLMSGNDGCSAVIEWTAPKDGTVLITAGAIEGLVGENEIAMELERTDRDGATMSVEHNGETIWGGCSTLNNRKHLAFDPLRVSVKEGDTIRFIENGDGGNQEYNNDRVYWNPVVTYETEDTGVLLGGGQMISGGQVSFDVENLEQVSAEDVEVYASVNGAPRAELEVSSASVEDGKLTVSFAPVTEADAQVHLSVVTAGTSAMVTYNTTDYPSEMIEITAGTVGEGGSISPEGTITVQKGDSVTFTLTPDEGYELYRLWVNGEQQDIEKTVKDGKFTLEDVQESVEVKAAFYLEGEKRGTTYYVDAKDGDDSNEGTSEDEAWKSLEKVNATTFQPGDKILLKAGCTWNGYLWPKGEGDELDPITLGKYGDEDSYPIINGNGTMPYDWNQKGTDPSYTPAVMLYDQSYWVIEDLEVTNNFDTTYNQVGILIWTTGRNGETKDVTVQDCYVHDVTAVQSSNKLTGGIIGMGSDFGLDGNPVEGEIQAEYGFDGLYIINNHVKNVQKEGVRTSGSGEHFRNTQTHEDVVFRGNYIEDIYGDGIVLAEVGQEGLVESNVVKNACNVSEANYAGAWSWQSSNTVYRYNEVFGIEYGYNDGEAFDFDIGCSNHAFVYNYSHNNKGGLLLTMYHNPTYTFAYNISANDGKPSQELFHCEVGNEYIYNNTIYVGKGVTTHLFNNGNVGFFKNNIVLVHGELLDLFNGSGTLSETGVTNNIFYPAAITSGISEEVLANNTVADPLLPGASLSSDEEYALSSGLTYQTMGQGEEWLDGFRERASIFKLAEDSPAIDAGTEIEDPNFTFTEDLFGNPVSGAPDIGAHEFSGDAGPVDDDVKKPESIRLDQNDMYLLTGDKQVLAAEVGPADALDTSVVFESSDPDIAEVSADGTVTGISEGTAVITVRANADSSIKAECTVHVYQRNGMTVTAVQDGYVRDNGNNAGTADNIFVKNDSVGWRSMGLVRFDLSGVDAEFVNAALQFYVMDGKTRPVEATLFDVSGQAWDEATMTWDNAPVGGDEVAKFSVDSSDKGQRISIDLTEYLKNKLEQGETEVSFRIEVTGSSGSNSQFTLGSRENPGNEPIIVFSNDSVVSVESVRVDTAVGKAPVLPETIKAVGIDGETFDAAVTWDEIDPDKYAEEGQFTVTGRIDGYSMPVVATVRVSDTIIVSAETAECFTPAGIAPQLPETVTVTYITGETGEAAVVWDAVSEESYAVPGSFEVKGSIEGYSAGTTAVVTVTDAVAVSAEPVSAKGLAGYEPLLPVQVQTEYSDGSVHDETVVWDAISPELWKKDGTFETAGTTKSGLEVICTVTMYTAVPEEGLSIENPQGKYPALPRTVVLTAGEESFEMAAAWQPVKAEDYNGTEDFTVEGVVAGTKIPVSITVHQTEPIATVTDEVTAIEDVKIQASPSDSNFAGEPTINVKNTTYDKAYKRDSIVKFDLSGVEGGWQNLSGLTLKLYLTDREDYGTESYLSIWVSGSNWSEETATWDSVTQSGYKIALLAENVPVRNDQEGSYVEFDVTGAIPYIENGLVTFALGIEKNPAENLDGSHSGLMFASEESGEATAPKLEYTNRYITSIETPSAEVEQGCLPELPETVQVTFSDGQTQDIGVSWDAVTYFMFSEPGTVYVAGTASDLYTTVTAEVTVKSSPADKAHLNDLIAQAEGLRKDEYTAESWAELQAALQAAKEVQADENASQQETDDAAEALEQALQNLEKIPSDPGDGTGGDNGAGGGSADNGGAGQKDENAAAPTGDAASPISAALLVAVSAMILAAAAAFRRRRQ</sequence>
<dbReference type="SUPFAM" id="SSF51126">
    <property type="entry name" value="Pectin lyase-like"/>
    <property type="match status" value="1"/>
</dbReference>
<dbReference type="SUPFAM" id="SSF49373">
    <property type="entry name" value="Invasin/intimin cell-adhesion fragments"/>
    <property type="match status" value="1"/>
</dbReference>
<proteinExistence type="predicted"/>
<keyword evidence="5" id="KW-0472">Membrane</keyword>
<reference evidence="8" key="2">
    <citation type="submission" date="2021-04" db="EMBL/GenBank/DDBJ databases">
        <authorList>
            <person name="Gilroy R."/>
        </authorList>
    </citation>
    <scope>NUCLEOTIDE SEQUENCE</scope>
    <source>
        <strain evidence="8">ChiGjej1B1-13045</strain>
    </source>
</reference>
<feature type="region of interest" description="Disordered" evidence="4">
    <location>
        <begin position="1824"/>
        <end position="1862"/>
    </location>
</feature>
<dbReference type="SMART" id="SM00710">
    <property type="entry name" value="PbH1"/>
    <property type="match status" value="5"/>
</dbReference>
<evidence type="ECO:0000313" key="9">
    <source>
        <dbReference type="Proteomes" id="UP000824017"/>
    </source>
</evidence>
<keyword evidence="5" id="KW-0812">Transmembrane</keyword>
<protein>
    <submittedName>
        <fullName evidence="8">Ig-like domain-containing protein</fullName>
    </submittedName>
</protein>
<feature type="transmembrane region" description="Helical" evidence="5">
    <location>
        <begin position="1867"/>
        <end position="1886"/>
    </location>
</feature>
<dbReference type="Pfam" id="PF02368">
    <property type="entry name" value="Big_2"/>
    <property type="match status" value="1"/>
</dbReference>
<gene>
    <name evidence="8" type="ORF">H9817_00415</name>
</gene>
<dbReference type="InterPro" id="IPR055372">
    <property type="entry name" value="CBM96"/>
</dbReference>
<evidence type="ECO:0000256" key="5">
    <source>
        <dbReference type="SAM" id="Phobius"/>
    </source>
</evidence>
<feature type="domain" description="BIG2" evidence="7">
    <location>
        <begin position="947"/>
        <end position="1023"/>
    </location>
</feature>
<name>A0A9D2D8V2_9FIRM</name>
<dbReference type="GO" id="GO:0005576">
    <property type="term" value="C:extracellular region"/>
    <property type="evidence" value="ECO:0007669"/>
    <property type="project" value="UniProtKB-SubCell"/>
</dbReference>
<dbReference type="Proteomes" id="UP000824017">
    <property type="component" value="Unassembled WGS sequence"/>
</dbReference>
<dbReference type="InterPro" id="IPR012334">
    <property type="entry name" value="Pectin_lyas_fold"/>
</dbReference>
<dbReference type="SMART" id="SM00635">
    <property type="entry name" value="BID_2"/>
    <property type="match status" value="1"/>
</dbReference>
<evidence type="ECO:0000256" key="1">
    <source>
        <dbReference type="ARBA" id="ARBA00004613"/>
    </source>
</evidence>
<dbReference type="Gene3D" id="2.60.40.1080">
    <property type="match status" value="1"/>
</dbReference>
<dbReference type="Gene3D" id="2.160.20.10">
    <property type="entry name" value="Single-stranded right-handed beta-helix, Pectin lyase-like"/>
    <property type="match status" value="1"/>
</dbReference>
<dbReference type="InterPro" id="IPR003343">
    <property type="entry name" value="Big_2"/>
</dbReference>
<accession>A0A9D2D8V2</accession>
<evidence type="ECO:0000313" key="8">
    <source>
        <dbReference type="EMBL" id="HIZ12379.1"/>
    </source>
</evidence>
<evidence type="ECO:0000259" key="7">
    <source>
        <dbReference type="SMART" id="SM00635"/>
    </source>
</evidence>
<feature type="chain" id="PRO_5038975400" evidence="6">
    <location>
        <begin position="34"/>
        <end position="1891"/>
    </location>
</feature>
<dbReference type="Pfam" id="PF24517">
    <property type="entry name" value="CBM96"/>
    <property type="match status" value="2"/>
</dbReference>
<dbReference type="InterPro" id="IPR011081">
    <property type="entry name" value="Big_4"/>
</dbReference>
<reference evidence="8" key="1">
    <citation type="journal article" date="2021" name="PeerJ">
        <title>Extensive microbial diversity within the chicken gut microbiome revealed by metagenomics and culture.</title>
        <authorList>
            <person name="Gilroy R."/>
            <person name="Ravi A."/>
            <person name="Getino M."/>
            <person name="Pursley I."/>
            <person name="Horton D.L."/>
            <person name="Alikhan N.F."/>
            <person name="Baker D."/>
            <person name="Gharbi K."/>
            <person name="Hall N."/>
            <person name="Watson M."/>
            <person name="Adriaenssens E.M."/>
            <person name="Foster-Nyarko E."/>
            <person name="Jarju S."/>
            <person name="Secka A."/>
            <person name="Antonio M."/>
            <person name="Oren A."/>
            <person name="Chaudhuri R.R."/>
            <person name="La Ragione R."/>
            <person name="Hildebrand F."/>
            <person name="Pallen M.J."/>
        </authorList>
    </citation>
    <scope>NUCLEOTIDE SEQUENCE</scope>
    <source>
        <strain evidence="8">ChiGjej1B1-13045</strain>
    </source>
</reference>
<feature type="signal peptide" evidence="6">
    <location>
        <begin position="1"/>
        <end position="33"/>
    </location>
</feature>
<dbReference type="Pfam" id="PF07554">
    <property type="entry name" value="FIVAR"/>
    <property type="match status" value="1"/>
</dbReference>
<dbReference type="Pfam" id="PF07532">
    <property type="entry name" value="Big_4"/>
    <property type="match status" value="4"/>
</dbReference>
<dbReference type="Gene3D" id="1.20.1270.90">
    <property type="entry name" value="AF1782-like"/>
    <property type="match status" value="1"/>
</dbReference>
<dbReference type="InterPro" id="IPR011050">
    <property type="entry name" value="Pectin_lyase_fold/virulence"/>
</dbReference>
<keyword evidence="3 6" id="KW-0732">Signal</keyword>
<comment type="caution">
    <text evidence="8">The sequence shown here is derived from an EMBL/GenBank/DDBJ whole genome shotgun (WGS) entry which is preliminary data.</text>
</comment>